<evidence type="ECO:0000256" key="7">
    <source>
        <dbReference type="SAM" id="MobiDB-lite"/>
    </source>
</evidence>
<evidence type="ECO:0000256" key="2">
    <source>
        <dbReference type="ARBA" id="ARBA00022692"/>
    </source>
</evidence>
<dbReference type="PANTHER" id="PTHR24089">
    <property type="entry name" value="SOLUTE CARRIER FAMILY 25"/>
    <property type="match status" value="1"/>
</dbReference>
<keyword evidence="4" id="KW-0999">Mitochondrion inner membrane</keyword>
<keyword evidence="5" id="KW-1133">Transmembrane helix</keyword>
<organism evidence="8 9">
    <name type="scientific">Marssonina brunnea f. sp. multigermtubi (strain MB_m1)</name>
    <name type="common">Marssonina leaf spot fungus</name>
    <dbReference type="NCBI Taxonomy" id="1072389"/>
    <lineage>
        <taxon>Eukaryota</taxon>
        <taxon>Fungi</taxon>
        <taxon>Dikarya</taxon>
        <taxon>Ascomycota</taxon>
        <taxon>Pezizomycotina</taxon>
        <taxon>Leotiomycetes</taxon>
        <taxon>Helotiales</taxon>
        <taxon>Drepanopezizaceae</taxon>
        <taxon>Drepanopeziza</taxon>
    </lineage>
</organism>
<dbReference type="KEGG" id="mbe:MBM_08466"/>
<keyword evidence="6" id="KW-0472">Membrane</keyword>
<accession>K1WXL0</accession>
<keyword evidence="3" id="KW-0677">Repeat</keyword>
<keyword evidence="4" id="KW-0496">Mitochondrion</keyword>
<dbReference type="AlphaFoldDB" id="K1WXL0"/>
<dbReference type="Gene3D" id="1.50.40.10">
    <property type="entry name" value="Mitochondrial carrier domain"/>
    <property type="match status" value="1"/>
</dbReference>
<dbReference type="STRING" id="1072389.K1WXL0"/>
<dbReference type="GO" id="GO:0031966">
    <property type="term" value="C:mitochondrial membrane"/>
    <property type="evidence" value="ECO:0007669"/>
    <property type="project" value="UniProtKB-SubCell"/>
</dbReference>
<keyword evidence="9" id="KW-1185">Reference proteome</keyword>
<evidence type="ECO:0000313" key="8">
    <source>
        <dbReference type="EMBL" id="EKD13383.1"/>
    </source>
</evidence>
<sequence length="474" mass="51750">MSTTREGPNPLRPYYKPPSIGIPPGPPGTTSSGTHGLGPRNGSAASYASSARDILSDIDYTDYGSSSTVESVKQQIDDWFYRYMSILLGQPFDVAKTVLQIRSQVTDDGPAVELKPRRQRNKESAYNDYPSDDSDPDEPAYFTSTAPSSHSYSPARSRRRHSSDSRFSPSPTPKPAAAPAHQLVLRRSDAVLEVISQEWSKEGAWGVWKASNITFVYSLLLQTMEKWSRGLISALLNVPDPEISAGLIGSTSPWATLGVAVAAAATAGVFLAPLDLIRTKLIITPVASPKRSLTSQLRTLPSYLCPASILLPTILHSLITPSISHSTPLLLRSHLSIDPMLTPGTYSLFKFLSRAVELFVKLPLETVLRRGQVAVLLEDVEIAKAQGTWTSDLKPVVKVGEYRGVIGTMWMIIREEGIREPPILTQNIKGKKSQKEQKGQGLPGLWRGWRVGMWGLVGMWTSRALSGSVNGGEF</sequence>
<name>K1WXL0_MARBU</name>
<dbReference type="HOGENOM" id="CLU_029376_1_0_1"/>
<dbReference type="InterPro" id="IPR023395">
    <property type="entry name" value="MCP_dom_sf"/>
</dbReference>
<reference evidence="8 9" key="1">
    <citation type="journal article" date="2012" name="BMC Genomics">
        <title>Sequencing the genome of Marssonina brunnea reveals fungus-poplar co-evolution.</title>
        <authorList>
            <person name="Zhu S."/>
            <person name="Cao Y.-Z."/>
            <person name="Jiang C."/>
            <person name="Tan B.-Y."/>
            <person name="Wang Z."/>
            <person name="Feng S."/>
            <person name="Zhang L."/>
            <person name="Su X.-H."/>
            <person name="Brejova B."/>
            <person name="Vinar T."/>
            <person name="Xu M."/>
            <person name="Wang M.-X."/>
            <person name="Zhang S.-G."/>
            <person name="Huang M.-R."/>
            <person name="Wu R."/>
            <person name="Zhou Y."/>
        </authorList>
    </citation>
    <scope>NUCLEOTIDE SEQUENCE [LARGE SCALE GENOMIC DNA]</scope>
    <source>
        <strain evidence="8 9">MB_m1</strain>
    </source>
</reference>
<evidence type="ECO:0008006" key="10">
    <source>
        <dbReference type="Google" id="ProtNLM"/>
    </source>
</evidence>
<dbReference type="FunCoup" id="K1WXL0">
    <property type="interactions" value="19"/>
</dbReference>
<evidence type="ECO:0000256" key="3">
    <source>
        <dbReference type="ARBA" id="ARBA00022737"/>
    </source>
</evidence>
<dbReference type="SUPFAM" id="SSF103506">
    <property type="entry name" value="Mitochondrial carrier"/>
    <property type="match status" value="1"/>
</dbReference>
<dbReference type="EMBL" id="JH921450">
    <property type="protein sequence ID" value="EKD13383.1"/>
    <property type="molecule type" value="Genomic_DNA"/>
</dbReference>
<evidence type="ECO:0000256" key="4">
    <source>
        <dbReference type="ARBA" id="ARBA00022792"/>
    </source>
</evidence>
<feature type="region of interest" description="Disordered" evidence="7">
    <location>
        <begin position="1"/>
        <end position="47"/>
    </location>
</feature>
<dbReference type="Proteomes" id="UP000006753">
    <property type="component" value="Unassembled WGS sequence"/>
</dbReference>
<dbReference type="InParanoid" id="K1WXL0"/>
<evidence type="ECO:0000313" key="9">
    <source>
        <dbReference type="Proteomes" id="UP000006753"/>
    </source>
</evidence>
<feature type="compositionally biased region" description="Low complexity" evidence="7">
    <location>
        <begin position="28"/>
        <end position="38"/>
    </location>
</feature>
<feature type="region of interest" description="Disordered" evidence="7">
    <location>
        <begin position="110"/>
        <end position="180"/>
    </location>
</feature>
<gene>
    <name evidence="8" type="ORF">MBM_08466</name>
</gene>
<keyword evidence="2" id="KW-0812">Transmembrane</keyword>
<dbReference type="OrthoDB" id="77989at2759"/>
<protein>
    <recommendedName>
        <fullName evidence="10">Mitochondrial fusion and transport protein Ugo1</fullName>
    </recommendedName>
</protein>
<proteinExistence type="predicted"/>
<dbReference type="eggNOG" id="ENOG502RQI2">
    <property type="taxonomic scope" value="Eukaryota"/>
</dbReference>
<comment type="subcellular location">
    <subcellularLocation>
        <location evidence="1">Mitochondrion membrane</location>
    </subcellularLocation>
</comment>
<dbReference type="OMA" id="KTILQVY"/>
<evidence type="ECO:0000256" key="1">
    <source>
        <dbReference type="ARBA" id="ARBA00004325"/>
    </source>
</evidence>
<evidence type="ECO:0000256" key="6">
    <source>
        <dbReference type="ARBA" id="ARBA00023136"/>
    </source>
</evidence>
<evidence type="ECO:0000256" key="5">
    <source>
        <dbReference type="ARBA" id="ARBA00022989"/>
    </source>
</evidence>